<dbReference type="EMBL" id="JAGYWB010000003">
    <property type="protein sequence ID" value="KAI0527599.1"/>
    <property type="molecule type" value="Genomic_DNA"/>
</dbReference>
<accession>A0A8T3C621</accession>
<dbReference type="AlphaFoldDB" id="A0A8T3C621"/>
<gene>
    <name evidence="1" type="ORF">KFK09_003204</name>
</gene>
<protein>
    <submittedName>
        <fullName evidence="1">Uncharacterized protein</fullName>
    </submittedName>
</protein>
<comment type="caution">
    <text evidence="1">The sequence shown here is derived from an EMBL/GenBank/DDBJ whole genome shotgun (WGS) entry which is preliminary data.</text>
</comment>
<sequence length="68" mass="7597">MHLESRPYASIPNDFPQYLRDDQTPLPCFSTQAGLQKRPQLRSFGFPFSVTRVSVAGSNTNPLPFPAT</sequence>
<dbReference type="Proteomes" id="UP000829196">
    <property type="component" value="Unassembled WGS sequence"/>
</dbReference>
<proteinExistence type="predicted"/>
<keyword evidence="2" id="KW-1185">Reference proteome</keyword>
<name>A0A8T3C621_DENNO</name>
<evidence type="ECO:0000313" key="2">
    <source>
        <dbReference type="Proteomes" id="UP000829196"/>
    </source>
</evidence>
<organism evidence="1 2">
    <name type="scientific">Dendrobium nobile</name>
    <name type="common">Orchid</name>
    <dbReference type="NCBI Taxonomy" id="94219"/>
    <lineage>
        <taxon>Eukaryota</taxon>
        <taxon>Viridiplantae</taxon>
        <taxon>Streptophyta</taxon>
        <taxon>Embryophyta</taxon>
        <taxon>Tracheophyta</taxon>
        <taxon>Spermatophyta</taxon>
        <taxon>Magnoliopsida</taxon>
        <taxon>Liliopsida</taxon>
        <taxon>Asparagales</taxon>
        <taxon>Orchidaceae</taxon>
        <taxon>Epidendroideae</taxon>
        <taxon>Malaxideae</taxon>
        <taxon>Dendrobiinae</taxon>
        <taxon>Dendrobium</taxon>
    </lineage>
</organism>
<reference evidence="1" key="1">
    <citation type="journal article" date="2022" name="Front. Genet.">
        <title>Chromosome-Scale Assembly of the Dendrobium nobile Genome Provides Insights Into the Molecular Mechanism of the Biosynthesis of the Medicinal Active Ingredient of Dendrobium.</title>
        <authorList>
            <person name="Xu Q."/>
            <person name="Niu S.-C."/>
            <person name="Li K.-L."/>
            <person name="Zheng P.-J."/>
            <person name="Zhang X.-J."/>
            <person name="Jia Y."/>
            <person name="Liu Y."/>
            <person name="Niu Y.-X."/>
            <person name="Yu L.-H."/>
            <person name="Chen D.-F."/>
            <person name="Zhang G.-Q."/>
        </authorList>
    </citation>
    <scope>NUCLEOTIDE SEQUENCE</scope>
    <source>
        <tissue evidence="1">Leaf</tissue>
    </source>
</reference>
<evidence type="ECO:0000313" key="1">
    <source>
        <dbReference type="EMBL" id="KAI0527599.1"/>
    </source>
</evidence>